<dbReference type="Pfam" id="PF13440">
    <property type="entry name" value="Polysacc_synt_3"/>
    <property type="match status" value="1"/>
</dbReference>
<evidence type="ECO:0000313" key="8">
    <source>
        <dbReference type="EMBL" id="MBL0763852.1"/>
    </source>
</evidence>
<evidence type="ECO:0000256" key="7">
    <source>
        <dbReference type="SAM" id="Phobius"/>
    </source>
</evidence>
<keyword evidence="3" id="KW-1003">Cell membrane</keyword>
<evidence type="ECO:0000256" key="1">
    <source>
        <dbReference type="ARBA" id="ARBA00004651"/>
    </source>
</evidence>
<dbReference type="GO" id="GO:0005886">
    <property type="term" value="C:plasma membrane"/>
    <property type="evidence" value="ECO:0007669"/>
    <property type="project" value="UniProtKB-SubCell"/>
</dbReference>
<gene>
    <name evidence="8" type="ORF">JKP34_01235</name>
</gene>
<keyword evidence="6 7" id="KW-0472">Membrane</keyword>
<dbReference type="RefSeq" id="WP_201916884.1">
    <property type="nucleotide sequence ID" value="NZ_JAERQG010000001.1"/>
</dbReference>
<feature type="transmembrane region" description="Helical" evidence="7">
    <location>
        <begin position="290"/>
        <end position="318"/>
    </location>
</feature>
<dbReference type="Proteomes" id="UP000642920">
    <property type="component" value="Unassembled WGS sequence"/>
</dbReference>
<feature type="transmembrane region" description="Helical" evidence="7">
    <location>
        <begin position="171"/>
        <end position="190"/>
    </location>
</feature>
<dbReference type="AlphaFoldDB" id="A0A937A583"/>
<proteinExistence type="inferred from homology"/>
<dbReference type="PANTHER" id="PTHR30250">
    <property type="entry name" value="PST FAMILY PREDICTED COLANIC ACID TRANSPORTER"/>
    <property type="match status" value="1"/>
</dbReference>
<feature type="transmembrane region" description="Helical" evidence="7">
    <location>
        <begin position="114"/>
        <end position="132"/>
    </location>
</feature>
<evidence type="ECO:0000313" key="9">
    <source>
        <dbReference type="Proteomes" id="UP000642920"/>
    </source>
</evidence>
<evidence type="ECO:0000256" key="2">
    <source>
        <dbReference type="ARBA" id="ARBA00007430"/>
    </source>
</evidence>
<keyword evidence="4 7" id="KW-0812">Transmembrane</keyword>
<comment type="subcellular location">
    <subcellularLocation>
        <location evidence="1">Cell membrane</location>
        <topology evidence="1">Multi-pass membrane protein</topology>
    </subcellularLocation>
</comment>
<feature type="transmembrane region" description="Helical" evidence="7">
    <location>
        <begin position="144"/>
        <end position="165"/>
    </location>
</feature>
<feature type="transmembrane region" description="Helical" evidence="7">
    <location>
        <begin position="382"/>
        <end position="402"/>
    </location>
</feature>
<protein>
    <submittedName>
        <fullName evidence="8">MOP flippase family protein</fullName>
    </submittedName>
</protein>
<feature type="transmembrane region" description="Helical" evidence="7">
    <location>
        <begin position="81"/>
        <end position="102"/>
    </location>
</feature>
<evidence type="ECO:0000256" key="3">
    <source>
        <dbReference type="ARBA" id="ARBA00022475"/>
    </source>
</evidence>
<keyword evidence="5 7" id="KW-1133">Transmembrane helix</keyword>
<accession>A0A937A583</accession>
<dbReference type="InterPro" id="IPR050833">
    <property type="entry name" value="Poly_Biosynth_Transport"/>
</dbReference>
<dbReference type="EMBL" id="JAERQG010000001">
    <property type="protein sequence ID" value="MBL0763852.1"/>
    <property type="molecule type" value="Genomic_DNA"/>
</dbReference>
<dbReference type="NCBIfam" id="NF007773">
    <property type="entry name" value="PRK10459.1"/>
    <property type="match status" value="1"/>
</dbReference>
<evidence type="ECO:0000256" key="6">
    <source>
        <dbReference type="ARBA" id="ARBA00023136"/>
    </source>
</evidence>
<feature type="transmembrane region" description="Helical" evidence="7">
    <location>
        <begin position="44"/>
        <end position="69"/>
    </location>
</feature>
<evidence type="ECO:0000256" key="4">
    <source>
        <dbReference type="ARBA" id="ARBA00022692"/>
    </source>
</evidence>
<comment type="caution">
    <text evidence="8">The sequence shown here is derived from an EMBL/GenBank/DDBJ whole genome shotgun (WGS) entry which is preliminary data.</text>
</comment>
<dbReference type="CDD" id="cd13127">
    <property type="entry name" value="MATE_tuaB_like"/>
    <property type="match status" value="1"/>
</dbReference>
<dbReference type="PANTHER" id="PTHR30250:SF10">
    <property type="entry name" value="LIPOPOLYSACCHARIDE BIOSYNTHESIS PROTEIN WZXC"/>
    <property type="match status" value="1"/>
</dbReference>
<feature type="transmembrane region" description="Helical" evidence="7">
    <location>
        <begin position="330"/>
        <end position="351"/>
    </location>
</feature>
<keyword evidence="9" id="KW-1185">Reference proteome</keyword>
<evidence type="ECO:0000256" key="5">
    <source>
        <dbReference type="ARBA" id="ARBA00022989"/>
    </source>
</evidence>
<comment type="similarity">
    <text evidence="2">Belongs to the polysaccharide synthase family.</text>
</comment>
<organism evidence="8 9">
    <name type="scientific">Marivirga atlantica</name>
    <dbReference type="NCBI Taxonomy" id="1548457"/>
    <lineage>
        <taxon>Bacteria</taxon>
        <taxon>Pseudomonadati</taxon>
        <taxon>Bacteroidota</taxon>
        <taxon>Cytophagia</taxon>
        <taxon>Cytophagales</taxon>
        <taxon>Marivirgaceae</taxon>
        <taxon>Marivirga</taxon>
    </lineage>
</organism>
<sequence>MNDYSKEATSGVKWTTLSTLVNAISSLLRLSILARFLDKEDFGLMALVMFVLGFMMLFMDMGLTAAILSRKEISKKEFSSLYWLNLIFSIFLYLLVFLLAPITSVFYKEPELNQLIPLAGSTLIISSMGRQYKTLEYKNLCFKYVSIFEIIAATISLVAGIILAINDFGVYALVYATIIQFFILNIFLLVRGLNSYGLSFHFFLRETKPFVKIGAYQAGGQVVNYFNRDIDILLIGKFFGADILGGYSLAKQLILRPAQIINPILTKVASPFLAKYQEKTKLLKEQYLKLVNIVATVNIPIYLLILLFSPFFITILYGDEYTNISGIVRILSLYMIFRAIGNPIGSLVVATGRTDKEFVWNLFTLIIIPMAIFIGSQFTIEIVALSLVLTMILLFVPSWWFLVRPLVKASLREYIEAIMPNPFRLMSFIRGK</sequence>
<name>A0A937A583_9BACT</name>
<feature type="transmembrane region" description="Helical" evidence="7">
    <location>
        <begin position="358"/>
        <end position="376"/>
    </location>
</feature>
<reference evidence="8" key="1">
    <citation type="submission" date="2021-01" db="EMBL/GenBank/DDBJ databases">
        <title>Marivirga sp. nov., isolated from intertidal surface sediments.</title>
        <authorList>
            <person name="Zhang M."/>
        </authorList>
    </citation>
    <scope>NUCLEOTIDE SEQUENCE</scope>
    <source>
        <strain evidence="8">SM1354</strain>
    </source>
</reference>